<evidence type="ECO:0000313" key="1">
    <source>
        <dbReference type="EMBL" id="KAH9417993.1"/>
    </source>
</evidence>
<gene>
    <name evidence="1" type="ORF">DERP_008247</name>
</gene>
<organism evidence="1 2">
    <name type="scientific">Dermatophagoides pteronyssinus</name>
    <name type="common">European house dust mite</name>
    <dbReference type="NCBI Taxonomy" id="6956"/>
    <lineage>
        <taxon>Eukaryota</taxon>
        <taxon>Metazoa</taxon>
        <taxon>Ecdysozoa</taxon>
        <taxon>Arthropoda</taxon>
        <taxon>Chelicerata</taxon>
        <taxon>Arachnida</taxon>
        <taxon>Acari</taxon>
        <taxon>Acariformes</taxon>
        <taxon>Sarcoptiformes</taxon>
        <taxon>Astigmata</taxon>
        <taxon>Psoroptidia</taxon>
        <taxon>Analgoidea</taxon>
        <taxon>Pyroglyphidae</taxon>
        <taxon>Dermatophagoidinae</taxon>
        <taxon>Dermatophagoides</taxon>
    </lineage>
</organism>
<protein>
    <submittedName>
        <fullName evidence="1">Uncharacterized protein</fullName>
    </submittedName>
</protein>
<name>A0ABQ8J645_DERPT</name>
<dbReference type="Proteomes" id="UP000887458">
    <property type="component" value="Unassembled WGS sequence"/>
</dbReference>
<dbReference type="EMBL" id="NJHN03000067">
    <property type="protein sequence ID" value="KAH9417993.1"/>
    <property type="molecule type" value="Genomic_DNA"/>
</dbReference>
<reference evidence="1 2" key="2">
    <citation type="journal article" date="2022" name="Mol. Biol. Evol.">
        <title>Comparative Genomics Reveals Insights into the Divergent Evolution of Astigmatic Mites and Household Pest Adaptations.</title>
        <authorList>
            <person name="Xiong Q."/>
            <person name="Wan A.T."/>
            <person name="Liu X."/>
            <person name="Fung C.S."/>
            <person name="Xiao X."/>
            <person name="Malainual N."/>
            <person name="Hou J."/>
            <person name="Wang L."/>
            <person name="Wang M."/>
            <person name="Yang K.Y."/>
            <person name="Cui Y."/>
            <person name="Leung E.L."/>
            <person name="Nong W."/>
            <person name="Shin S.K."/>
            <person name="Au S.W."/>
            <person name="Jeong K.Y."/>
            <person name="Chew F.T."/>
            <person name="Hui J.H."/>
            <person name="Leung T.F."/>
            <person name="Tungtrongchitr A."/>
            <person name="Zhong N."/>
            <person name="Liu Z."/>
            <person name="Tsui S.K."/>
        </authorList>
    </citation>
    <scope>NUCLEOTIDE SEQUENCE [LARGE SCALE GENOMIC DNA]</scope>
    <source>
        <strain evidence="1">Derp</strain>
    </source>
</reference>
<comment type="caution">
    <text evidence="1">The sequence shown here is derived from an EMBL/GenBank/DDBJ whole genome shotgun (WGS) entry which is preliminary data.</text>
</comment>
<keyword evidence="2" id="KW-1185">Reference proteome</keyword>
<proteinExistence type="predicted"/>
<reference evidence="1 2" key="1">
    <citation type="journal article" date="2018" name="J. Allergy Clin. Immunol.">
        <title>High-quality assembly of Dermatophagoides pteronyssinus genome and transcriptome reveals a wide range of novel allergens.</title>
        <authorList>
            <person name="Liu X.Y."/>
            <person name="Yang K.Y."/>
            <person name="Wang M.Q."/>
            <person name="Kwok J.S."/>
            <person name="Zeng X."/>
            <person name="Yang Z."/>
            <person name="Xiao X.J."/>
            <person name="Lau C.P."/>
            <person name="Li Y."/>
            <person name="Huang Z.M."/>
            <person name="Ba J.G."/>
            <person name="Yim A.K."/>
            <person name="Ouyang C.Y."/>
            <person name="Ngai S.M."/>
            <person name="Chan T.F."/>
            <person name="Leung E.L."/>
            <person name="Liu L."/>
            <person name="Liu Z.G."/>
            <person name="Tsui S.K."/>
        </authorList>
    </citation>
    <scope>NUCLEOTIDE SEQUENCE [LARGE SCALE GENOMIC DNA]</scope>
    <source>
        <strain evidence="1">Derp</strain>
    </source>
</reference>
<accession>A0ABQ8J645</accession>
<sequence>MEMFRSGCLYPCLSNMQWKNKNDNNLNTKLKYNDDFSLFCSENFFLLASNNKKKSGRPR</sequence>
<evidence type="ECO:0000313" key="2">
    <source>
        <dbReference type="Proteomes" id="UP000887458"/>
    </source>
</evidence>